<dbReference type="Proteomes" id="UP001279734">
    <property type="component" value="Unassembled WGS sequence"/>
</dbReference>
<proteinExistence type="predicted"/>
<keyword evidence="2" id="KW-1185">Reference proteome</keyword>
<evidence type="ECO:0000313" key="1">
    <source>
        <dbReference type="EMBL" id="GMH00161.1"/>
    </source>
</evidence>
<protein>
    <submittedName>
        <fullName evidence="1">Uncharacterized protein</fullName>
    </submittedName>
</protein>
<comment type="caution">
    <text evidence="1">The sequence shown here is derived from an EMBL/GenBank/DDBJ whole genome shotgun (WGS) entry which is preliminary data.</text>
</comment>
<name>A0AAD3P5H9_NEPGR</name>
<reference evidence="1" key="1">
    <citation type="submission" date="2023-05" db="EMBL/GenBank/DDBJ databases">
        <title>Nepenthes gracilis genome sequencing.</title>
        <authorList>
            <person name="Fukushima K."/>
        </authorList>
    </citation>
    <scope>NUCLEOTIDE SEQUENCE</scope>
    <source>
        <strain evidence="1">SING2019-196</strain>
    </source>
</reference>
<gene>
    <name evidence="1" type="ORF">Nepgr_002000</name>
</gene>
<accession>A0AAD3P5H9</accession>
<dbReference type="EMBL" id="BSYO01000002">
    <property type="protein sequence ID" value="GMH00161.1"/>
    <property type="molecule type" value="Genomic_DNA"/>
</dbReference>
<evidence type="ECO:0000313" key="2">
    <source>
        <dbReference type="Proteomes" id="UP001279734"/>
    </source>
</evidence>
<sequence length="130" mass="14755">MQTFWLAQVWPCVRTWAECSKSTIPVNKLSKDFSFLAISSFKVIRIGLTPSTRVLYRGEQETPGIWKFLLPNGFIWKQSTMSGYIKDAQQLVDVSLGINFLKIQTLECLSMNVCVFEGNGCSMKSLSFEI</sequence>
<organism evidence="1 2">
    <name type="scientific">Nepenthes gracilis</name>
    <name type="common">Slender pitcher plant</name>
    <dbReference type="NCBI Taxonomy" id="150966"/>
    <lineage>
        <taxon>Eukaryota</taxon>
        <taxon>Viridiplantae</taxon>
        <taxon>Streptophyta</taxon>
        <taxon>Embryophyta</taxon>
        <taxon>Tracheophyta</taxon>
        <taxon>Spermatophyta</taxon>
        <taxon>Magnoliopsida</taxon>
        <taxon>eudicotyledons</taxon>
        <taxon>Gunneridae</taxon>
        <taxon>Pentapetalae</taxon>
        <taxon>Caryophyllales</taxon>
        <taxon>Nepenthaceae</taxon>
        <taxon>Nepenthes</taxon>
    </lineage>
</organism>
<dbReference type="AlphaFoldDB" id="A0AAD3P5H9"/>